<gene>
    <name evidence="2" type="ORF">BHYA_0002g00720</name>
</gene>
<protein>
    <recommendedName>
        <fullName evidence="1">Galactose-1-phosphate uridyl transferase C-terminal domain-containing protein</fullName>
    </recommendedName>
</protein>
<proteinExistence type="predicted"/>
<evidence type="ECO:0000313" key="3">
    <source>
        <dbReference type="Proteomes" id="UP000297814"/>
    </source>
</evidence>
<dbReference type="InterPro" id="IPR005850">
    <property type="entry name" value="GalP_Utransf_C"/>
</dbReference>
<dbReference type="GO" id="GO:0008108">
    <property type="term" value="F:UDP-glucose:hexose-1-phosphate uridylyltransferase activity"/>
    <property type="evidence" value="ECO:0007669"/>
    <property type="project" value="InterPro"/>
</dbReference>
<dbReference type="InterPro" id="IPR036265">
    <property type="entry name" value="HIT-like_sf"/>
</dbReference>
<evidence type="ECO:0000313" key="2">
    <source>
        <dbReference type="EMBL" id="TGO43267.1"/>
    </source>
</evidence>
<dbReference type="GO" id="GO:0006012">
    <property type="term" value="P:galactose metabolic process"/>
    <property type="evidence" value="ECO:0007669"/>
    <property type="project" value="InterPro"/>
</dbReference>
<reference evidence="2 3" key="1">
    <citation type="submission" date="2017-12" db="EMBL/GenBank/DDBJ databases">
        <title>Comparative genomics of Botrytis spp.</title>
        <authorList>
            <person name="Valero-Jimenez C.A."/>
            <person name="Tapia P."/>
            <person name="Veloso J."/>
            <person name="Silva-Moreno E."/>
            <person name="Staats M."/>
            <person name="Valdes J.H."/>
            <person name="Van Kan J.A.L."/>
        </authorList>
    </citation>
    <scope>NUCLEOTIDE SEQUENCE [LARGE SCALE GENOMIC DNA]</scope>
    <source>
        <strain evidence="2 3">Bh0001</strain>
    </source>
</reference>
<dbReference type="Pfam" id="PF02744">
    <property type="entry name" value="GalP_UDP_tr_C"/>
    <property type="match status" value="1"/>
</dbReference>
<accession>A0A4Z1HE19</accession>
<sequence length="125" mass="13728">MHFCPPLLRSSIRKFFGGYELFAEPSREITPETAADMLRHVQVELSGSESERSCPADSKTISIDTEKPAEVNKSLLSFKGAVNRVLGIARCKVEKRCGHGHVAAGSGGVRLHNARKFTPINLQHN</sequence>
<keyword evidence="3" id="KW-1185">Reference proteome</keyword>
<feature type="domain" description="Galactose-1-phosphate uridyl transferase C-terminal" evidence="1">
    <location>
        <begin position="1"/>
        <end position="42"/>
    </location>
</feature>
<comment type="caution">
    <text evidence="2">The sequence shown here is derived from an EMBL/GenBank/DDBJ whole genome shotgun (WGS) entry which is preliminary data.</text>
</comment>
<dbReference type="AlphaFoldDB" id="A0A4Z1HE19"/>
<dbReference type="Proteomes" id="UP000297814">
    <property type="component" value="Unassembled WGS sequence"/>
</dbReference>
<organism evidence="2 3">
    <name type="scientific">Botrytis hyacinthi</name>
    <dbReference type="NCBI Taxonomy" id="278943"/>
    <lineage>
        <taxon>Eukaryota</taxon>
        <taxon>Fungi</taxon>
        <taxon>Dikarya</taxon>
        <taxon>Ascomycota</taxon>
        <taxon>Pezizomycotina</taxon>
        <taxon>Leotiomycetes</taxon>
        <taxon>Helotiales</taxon>
        <taxon>Sclerotiniaceae</taxon>
        <taxon>Botrytis</taxon>
    </lineage>
</organism>
<dbReference type="EMBL" id="PQXK01000002">
    <property type="protein sequence ID" value="TGO43267.1"/>
    <property type="molecule type" value="Genomic_DNA"/>
</dbReference>
<evidence type="ECO:0000259" key="1">
    <source>
        <dbReference type="Pfam" id="PF02744"/>
    </source>
</evidence>
<dbReference type="Gene3D" id="3.30.428.10">
    <property type="entry name" value="HIT-like"/>
    <property type="match status" value="1"/>
</dbReference>
<name>A0A4Z1HE19_9HELO</name>